<reference evidence="2 3" key="1">
    <citation type="submission" date="2017-06" db="EMBL/GenBank/DDBJ databases">
        <authorList>
            <person name="Kim H.J."/>
            <person name="Triplett B.A."/>
        </authorList>
    </citation>
    <scope>NUCLEOTIDE SEQUENCE [LARGE SCALE GENOMIC DNA]</scope>
    <source>
        <strain evidence="2 3">DSM 44715</strain>
    </source>
</reference>
<keyword evidence="3" id="KW-1185">Reference proteome</keyword>
<dbReference type="OrthoDB" id="3482793at2"/>
<dbReference type="AlphaFoldDB" id="A0A239P0V8"/>
<gene>
    <name evidence="2" type="ORF">SAMN05443665_105631</name>
</gene>
<protein>
    <recommendedName>
        <fullName evidence="1">DUF397 domain-containing protein</fullName>
    </recommendedName>
</protein>
<proteinExistence type="predicted"/>
<sequence length="64" mass="6716">MTVQWRKSSYSGGANDATCVELAKLPTGIGIRDSKNPTGDHVSLSGAVFTDLVRQVKEGALALP</sequence>
<accession>A0A239P0V8</accession>
<dbReference type="Proteomes" id="UP000198318">
    <property type="component" value="Unassembled WGS sequence"/>
</dbReference>
<dbReference type="RefSeq" id="WP_089330619.1">
    <property type="nucleotide sequence ID" value="NZ_FZOR01000056.1"/>
</dbReference>
<evidence type="ECO:0000313" key="2">
    <source>
        <dbReference type="EMBL" id="SNT60258.1"/>
    </source>
</evidence>
<name>A0A239P0V8_9ACTN</name>
<organism evidence="2 3">
    <name type="scientific">Actinomadura meyerae</name>
    <dbReference type="NCBI Taxonomy" id="240840"/>
    <lineage>
        <taxon>Bacteria</taxon>
        <taxon>Bacillati</taxon>
        <taxon>Actinomycetota</taxon>
        <taxon>Actinomycetes</taxon>
        <taxon>Streptosporangiales</taxon>
        <taxon>Thermomonosporaceae</taxon>
        <taxon>Actinomadura</taxon>
    </lineage>
</organism>
<dbReference type="InterPro" id="IPR007278">
    <property type="entry name" value="DUF397"/>
</dbReference>
<evidence type="ECO:0000259" key="1">
    <source>
        <dbReference type="Pfam" id="PF04149"/>
    </source>
</evidence>
<feature type="domain" description="DUF397" evidence="1">
    <location>
        <begin position="3"/>
        <end position="57"/>
    </location>
</feature>
<dbReference type="EMBL" id="FZOR01000056">
    <property type="protein sequence ID" value="SNT60258.1"/>
    <property type="molecule type" value="Genomic_DNA"/>
</dbReference>
<evidence type="ECO:0000313" key="3">
    <source>
        <dbReference type="Proteomes" id="UP000198318"/>
    </source>
</evidence>
<dbReference type="Pfam" id="PF04149">
    <property type="entry name" value="DUF397"/>
    <property type="match status" value="1"/>
</dbReference>